<protein>
    <recommendedName>
        <fullName evidence="3">MazG-like nucleotide pyrophosphohydrolase</fullName>
    </recommendedName>
</protein>
<organism evidence="1 2">
    <name type="scientific">Streptomyces sindenensis</name>
    <dbReference type="NCBI Taxonomy" id="67363"/>
    <lineage>
        <taxon>Bacteria</taxon>
        <taxon>Bacillati</taxon>
        <taxon>Actinomycetota</taxon>
        <taxon>Actinomycetes</taxon>
        <taxon>Kitasatosporales</taxon>
        <taxon>Streptomycetaceae</taxon>
        <taxon>Streptomyces</taxon>
    </lineage>
</organism>
<dbReference type="RefSeq" id="WP_382830870.1">
    <property type="nucleotide sequence ID" value="NZ_JBHXLY010000046.1"/>
</dbReference>
<proteinExistence type="predicted"/>
<comment type="caution">
    <text evidence="1">The sequence shown here is derived from an EMBL/GenBank/DDBJ whole genome shotgun (WGS) entry which is preliminary data.</text>
</comment>
<evidence type="ECO:0008006" key="3">
    <source>
        <dbReference type="Google" id="ProtNLM"/>
    </source>
</evidence>
<keyword evidence="2" id="KW-1185">Reference proteome</keyword>
<evidence type="ECO:0000313" key="1">
    <source>
        <dbReference type="EMBL" id="MFD4217532.1"/>
    </source>
</evidence>
<accession>A0ABW6ET01</accession>
<dbReference type="EMBL" id="JBHXOF010000033">
    <property type="protein sequence ID" value="MFD4217532.1"/>
    <property type="molecule type" value="Genomic_DNA"/>
</dbReference>
<reference evidence="1 2" key="1">
    <citation type="submission" date="2024-09" db="EMBL/GenBank/DDBJ databases">
        <title>The Natural Products Discovery Center: Release of the First 8490 Sequenced Strains for Exploring Actinobacteria Biosynthetic Diversity.</title>
        <authorList>
            <person name="Kalkreuter E."/>
            <person name="Kautsar S.A."/>
            <person name="Yang D."/>
            <person name="Bader C.D."/>
            <person name="Teijaro C.N."/>
            <person name="Fluegel L."/>
            <person name="Davis C.M."/>
            <person name="Simpson J.R."/>
            <person name="Lauterbach L."/>
            <person name="Steele A.D."/>
            <person name="Gui C."/>
            <person name="Meng S."/>
            <person name="Li G."/>
            <person name="Viehrig K."/>
            <person name="Ye F."/>
            <person name="Su P."/>
            <person name="Kiefer A.F."/>
            <person name="Nichols A."/>
            <person name="Cepeda A.J."/>
            <person name="Yan W."/>
            <person name="Fan B."/>
            <person name="Jiang Y."/>
            <person name="Adhikari A."/>
            <person name="Zheng C.-J."/>
            <person name="Schuster L."/>
            <person name="Cowan T.M."/>
            <person name="Smanski M.J."/>
            <person name="Chevrette M.G."/>
            <person name="De Carvalho L.P.S."/>
            <person name="Shen B."/>
        </authorList>
    </citation>
    <scope>NUCLEOTIDE SEQUENCE [LARGE SCALE GENOMIC DNA]</scope>
    <source>
        <strain evidence="1 2">NPDC058546</strain>
    </source>
</reference>
<name>A0ABW6ET01_9ACTN</name>
<dbReference type="Proteomes" id="UP001598251">
    <property type="component" value="Unassembled WGS sequence"/>
</dbReference>
<sequence>MSIYDEGPAEANRTRASWAATALKAFGRETGQNYTDGTLNVDGDELREIGGDLLANLFHLARINDVDPDEITRSGYLHYEEEVAEEENE</sequence>
<gene>
    <name evidence="1" type="ORF">ACFWSS_32170</name>
</gene>
<evidence type="ECO:0000313" key="2">
    <source>
        <dbReference type="Proteomes" id="UP001598251"/>
    </source>
</evidence>